<evidence type="ECO:0008006" key="5">
    <source>
        <dbReference type="Google" id="ProtNLM"/>
    </source>
</evidence>
<keyword evidence="4" id="KW-1185">Reference proteome</keyword>
<accession>V3ZMZ2</accession>
<organism evidence="3 4">
    <name type="scientific">Lottia gigantea</name>
    <name type="common">Giant owl limpet</name>
    <dbReference type="NCBI Taxonomy" id="225164"/>
    <lineage>
        <taxon>Eukaryota</taxon>
        <taxon>Metazoa</taxon>
        <taxon>Spiralia</taxon>
        <taxon>Lophotrochozoa</taxon>
        <taxon>Mollusca</taxon>
        <taxon>Gastropoda</taxon>
        <taxon>Patellogastropoda</taxon>
        <taxon>Lottioidea</taxon>
        <taxon>Lottiidae</taxon>
        <taxon>Lottia</taxon>
    </lineage>
</organism>
<dbReference type="Pfam" id="PF00057">
    <property type="entry name" value="Ldl_recept_a"/>
    <property type="match status" value="1"/>
</dbReference>
<proteinExistence type="predicted"/>
<dbReference type="PROSITE" id="PS50068">
    <property type="entry name" value="LDLRA_2"/>
    <property type="match status" value="1"/>
</dbReference>
<dbReference type="Proteomes" id="UP000030746">
    <property type="component" value="Unassembled WGS sequence"/>
</dbReference>
<feature type="disulfide bond" evidence="2">
    <location>
        <begin position="81"/>
        <end position="99"/>
    </location>
</feature>
<evidence type="ECO:0000313" key="3">
    <source>
        <dbReference type="EMBL" id="ESO85687.1"/>
    </source>
</evidence>
<dbReference type="EMBL" id="KB203274">
    <property type="protein sequence ID" value="ESO85687.1"/>
    <property type="molecule type" value="Genomic_DNA"/>
</dbReference>
<dbReference type="CTD" id="20236622"/>
<evidence type="ECO:0000256" key="1">
    <source>
        <dbReference type="ARBA" id="ARBA00023157"/>
    </source>
</evidence>
<keyword evidence="1 2" id="KW-1015">Disulfide bond</keyword>
<dbReference type="AlphaFoldDB" id="V3ZMZ2"/>
<dbReference type="RefSeq" id="XP_009063923.1">
    <property type="nucleotide sequence ID" value="XM_009065675.1"/>
</dbReference>
<dbReference type="SUPFAM" id="SSF57424">
    <property type="entry name" value="LDL receptor-like module"/>
    <property type="match status" value="1"/>
</dbReference>
<dbReference type="GeneID" id="20236622"/>
<protein>
    <recommendedName>
        <fullName evidence="5">SRCR domain-containing protein</fullName>
    </recommendedName>
</protein>
<dbReference type="InterPro" id="IPR036055">
    <property type="entry name" value="LDL_receptor-like_sf"/>
</dbReference>
<dbReference type="InterPro" id="IPR023415">
    <property type="entry name" value="LDLR_class-A_CS"/>
</dbReference>
<comment type="caution">
    <text evidence="2">Lacks conserved residue(s) required for the propagation of feature annotation.</text>
</comment>
<evidence type="ECO:0000313" key="4">
    <source>
        <dbReference type="Proteomes" id="UP000030746"/>
    </source>
</evidence>
<sequence>MVLLRWENYTILIANLTDPFKVVLIAHVPYGDSYIALDELFMSNCEKENLRGVKTIRQSPLKYLKRDALLKSGCLKDEFRCQSSLCISKDRICNLHHDCSDGEDESLTVCGMGPVHMVQPVPIG</sequence>
<gene>
    <name evidence="3" type="ORF">LOTGIDRAFT_155178</name>
</gene>
<dbReference type="SMART" id="SM00192">
    <property type="entry name" value="LDLa"/>
    <property type="match status" value="1"/>
</dbReference>
<dbReference type="KEGG" id="lgi:LOTGIDRAFT_155178"/>
<dbReference type="PROSITE" id="PS01209">
    <property type="entry name" value="LDLRA_1"/>
    <property type="match status" value="1"/>
</dbReference>
<name>V3ZMZ2_LOTGI</name>
<dbReference type="OrthoDB" id="7698853at2759"/>
<reference evidence="3 4" key="1">
    <citation type="journal article" date="2013" name="Nature">
        <title>Insights into bilaterian evolution from three spiralian genomes.</title>
        <authorList>
            <person name="Simakov O."/>
            <person name="Marletaz F."/>
            <person name="Cho S.J."/>
            <person name="Edsinger-Gonzales E."/>
            <person name="Havlak P."/>
            <person name="Hellsten U."/>
            <person name="Kuo D.H."/>
            <person name="Larsson T."/>
            <person name="Lv J."/>
            <person name="Arendt D."/>
            <person name="Savage R."/>
            <person name="Osoegawa K."/>
            <person name="de Jong P."/>
            <person name="Grimwood J."/>
            <person name="Chapman J.A."/>
            <person name="Shapiro H."/>
            <person name="Aerts A."/>
            <person name="Otillar R.P."/>
            <person name="Terry A.Y."/>
            <person name="Boore J.L."/>
            <person name="Grigoriev I.V."/>
            <person name="Lindberg D.R."/>
            <person name="Seaver E.C."/>
            <person name="Weisblat D.A."/>
            <person name="Putnam N.H."/>
            <person name="Rokhsar D.S."/>
        </authorList>
    </citation>
    <scope>NUCLEOTIDE SEQUENCE [LARGE SCALE GENOMIC DNA]</scope>
</reference>
<dbReference type="HOGENOM" id="CLU_2006503_0_0_1"/>
<feature type="disulfide bond" evidence="2">
    <location>
        <begin position="74"/>
        <end position="86"/>
    </location>
</feature>
<dbReference type="InterPro" id="IPR002172">
    <property type="entry name" value="LDrepeatLR_classA_rpt"/>
</dbReference>
<evidence type="ECO:0000256" key="2">
    <source>
        <dbReference type="PROSITE-ProRule" id="PRU00124"/>
    </source>
</evidence>
<dbReference type="CDD" id="cd00112">
    <property type="entry name" value="LDLa"/>
    <property type="match status" value="1"/>
</dbReference>
<dbReference type="Gene3D" id="4.10.400.10">
    <property type="entry name" value="Low-density Lipoprotein Receptor"/>
    <property type="match status" value="1"/>
</dbReference>